<name>A0ABX1DEU7_9FLAO</name>
<dbReference type="SUPFAM" id="SSF50242">
    <property type="entry name" value="TIMP-like"/>
    <property type="match status" value="1"/>
</dbReference>
<dbReference type="Gene3D" id="2.40.50.120">
    <property type="match status" value="1"/>
</dbReference>
<keyword evidence="1" id="KW-0732">Signal</keyword>
<organism evidence="2 3">
    <name type="scientific">Tamlana crocina</name>
    <dbReference type="NCBI Taxonomy" id="393006"/>
    <lineage>
        <taxon>Bacteria</taxon>
        <taxon>Pseudomonadati</taxon>
        <taxon>Bacteroidota</taxon>
        <taxon>Flavobacteriia</taxon>
        <taxon>Flavobacteriales</taxon>
        <taxon>Flavobacteriaceae</taxon>
        <taxon>Tamlana</taxon>
    </lineage>
</organism>
<reference evidence="2 3" key="1">
    <citation type="submission" date="2020-03" db="EMBL/GenBank/DDBJ databases">
        <title>Tamlana sp. nov, isolated from XXX.</title>
        <authorList>
            <person name="Cao W.R."/>
        </authorList>
    </citation>
    <scope>NUCLEOTIDE SEQUENCE [LARGE SCALE GENOMIC DNA]</scope>
    <source>
        <strain evidence="2 3">HST1-43</strain>
    </source>
</reference>
<keyword evidence="3" id="KW-1185">Reference proteome</keyword>
<protein>
    <recommendedName>
        <fullName evidence="4">Lipoprotein</fullName>
    </recommendedName>
</protein>
<feature type="signal peptide" evidence="1">
    <location>
        <begin position="1"/>
        <end position="20"/>
    </location>
</feature>
<feature type="chain" id="PRO_5046168004" description="Lipoprotein" evidence="1">
    <location>
        <begin position="21"/>
        <end position="164"/>
    </location>
</feature>
<sequence>MKRKLILGIVLMLISIPSLACECKIIPLTNENKDNYQEQYLIEGFKEADFVFYGEVIELIDREIDGYSEIFGWENPNYLKELTQGHFPLFDLKKILKGENLTFTDNRIQIYQDWSNCDMTFKKNQKYVVFGFIDKEGKMRTSICEPNRLINSKKDLRKILKYRN</sequence>
<dbReference type="InterPro" id="IPR008993">
    <property type="entry name" value="TIMP-like_OB-fold"/>
</dbReference>
<dbReference type="EMBL" id="JAAVJS010000034">
    <property type="protein sequence ID" value="NJX16862.1"/>
    <property type="molecule type" value="Genomic_DNA"/>
</dbReference>
<accession>A0ABX1DEU7</accession>
<evidence type="ECO:0000256" key="1">
    <source>
        <dbReference type="SAM" id="SignalP"/>
    </source>
</evidence>
<dbReference type="Proteomes" id="UP000760545">
    <property type="component" value="Unassembled WGS sequence"/>
</dbReference>
<gene>
    <name evidence="2" type="ORF">HC176_15340</name>
</gene>
<proteinExistence type="predicted"/>
<evidence type="ECO:0000313" key="3">
    <source>
        <dbReference type="Proteomes" id="UP000760545"/>
    </source>
</evidence>
<evidence type="ECO:0008006" key="4">
    <source>
        <dbReference type="Google" id="ProtNLM"/>
    </source>
</evidence>
<evidence type="ECO:0000313" key="2">
    <source>
        <dbReference type="EMBL" id="NJX16862.1"/>
    </source>
</evidence>
<dbReference type="RefSeq" id="WP_167919842.1">
    <property type="nucleotide sequence ID" value="NZ_JAAVJS010000034.1"/>
</dbReference>
<comment type="caution">
    <text evidence="2">The sequence shown here is derived from an EMBL/GenBank/DDBJ whole genome shotgun (WGS) entry which is preliminary data.</text>
</comment>